<sequence>MLEDTMQALLKYIHIQPITLFSLGSDS</sequence>
<accession>A0A2P2Q729</accession>
<proteinExistence type="predicted"/>
<name>A0A2P2Q729_RHIMU</name>
<dbReference type="EMBL" id="GGEC01082314">
    <property type="protein sequence ID" value="MBX62798.1"/>
    <property type="molecule type" value="Transcribed_RNA"/>
</dbReference>
<reference evidence="1" key="1">
    <citation type="submission" date="2018-02" db="EMBL/GenBank/DDBJ databases">
        <title>Rhizophora mucronata_Transcriptome.</title>
        <authorList>
            <person name="Meera S.P."/>
            <person name="Sreeshan A."/>
            <person name="Augustine A."/>
        </authorList>
    </citation>
    <scope>NUCLEOTIDE SEQUENCE</scope>
    <source>
        <tissue evidence="1">Leaf</tissue>
    </source>
</reference>
<evidence type="ECO:0000313" key="1">
    <source>
        <dbReference type="EMBL" id="MBX62798.1"/>
    </source>
</evidence>
<protein>
    <submittedName>
        <fullName evidence="1">Uncharacterized protein</fullName>
    </submittedName>
</protein>
<organism evidence="1">
    <name type="scientific">Rhizophora mucronata</name>
    <name type="common">Asiatic mangrove</name>
    <dbReference type="NCBI Taxonomy" id="61149"/>
    <lineage>
        <taxon>Eukaryota</taxon>
        <taxon>Viridiplantae</taxon>
        <taxon>Streptophyta</taxon>
        <taxon>Embryophyta</taxon>
        <taxon>Tracheophyta</taxon>
        <taxon>Spermatophyta</taxon>
        <taxon>Magnoliopsida</taxon>
        <taxon>eudicotyledons</taxon>
        <taxon>Gunneridae</taxon>
        <taxon>Pentapetalae</taxon>
        <taxon>rosids</taxon>
        <taxon>fabids</taxon>
        <taxon>Malpighiales</taxon>
        <taxon>Rhizophoraceae</taxon>
        <taxon>Rhizophora</taxon>
    </lineage>
</organism>
<dbReference type="AlphaFoldDB" id="A0A2P2Q729"/>